<evidence type="ECO:0000256" key="9">
    <source>
        <dbReference type="ARBA" id="ARBA00023079"/>
    </source>
</evidence>
<dbReference type="GO" id="GO:0046872">
    <property type="term" value="F:metal ion binding"/>
    <property type="evidence" value="ECO:0007669"/>
    <property type="project" value="UniProtKB-KW"/>
</dbReference>
<protein>
    <recommendedName>
        <fullName evidence="5">Kynurenine formamidase</fullName>
        <ecNumber evidence="4">3.5.1.9</ecNumber>
    </recommendedName>
</protein>
<dbReference type="GO" id="GO:0019441">
    <property type="term" value="P:L-tryptophan catabolic process to kynurenine"/>
    <property type="evidence" value="ECO:0007669"/>
    <property type="project" value="InterPro"/>
</dbReference>
<dbReference type="AlphaFoldDB" id="A0A1F7VM21"/>
<keyword evidence="9" id="KW-0823">Tryptophan catabolism</keyword>
<comment type="subunit">
    <text evidence="3">Homodimer.</text>
</comment>
<evidence type="ECO:0000256" key="8">
    <source>
        <dbReference type="ARBA" id="ARBA00022833"/>
    </source>
</evidence>
<proteinExistence type="predicted"/>
<comment type="pathway">
    <text evidence="11">Amino-acid degradation; L-tryptophan degradation via kynurenine pathway; L-kynurenine from L-tryptophan: step 2/2.</text>
</comment>
<evidence type="ECO:0000256" key="4">
    <source>
        <dbReference type="ARBA" id="ARBA00012930"/>
    </source>
</evidence>
<dbReference type="GO" id="GO:0004061">
    <property type="term" value="F:arylformamidase activity"/>
    <property type="evidence" value="ECO:0007669"/>
    <property type="project" value="UniProtKB-EC"/>
</dbReference>
<evidence type="ECO:0000256" key="1">
    <source>
        <dbReference type="ARBA" id="ARBA00001947"/>
    </source>
</evidence>
<keyword evidence="6" id="KW-0479">Metal-binding</keyword>
<dbReference type="SUPFAM" id="SSF102198">
    <property type="entry name" value="Putative cyclase"/>
    <property type="match status" value="1"/>
</dbReference>
<dbReference type="FunFam" id="3.50.30.50:FF:000001">
    <property type="entry name" value="Kynurenine formamidase"/>
    <property type="match status" value="1"/>
</dbReference>
<dbReference type="Gene3D" id="3.50.30.50">
    <property type="entry name" value="Putative cyclase"/>
    <property type="match status" value="1"/>
</dbReference>
<evidence type="ECO:0000313" key="12">
    <source>
        <dbReference type="EMBL" id="OGL91007.1"/>
    </source>
</evidence>
<evidence type="ECO:0000256" key="11">
    <source>
        <dbReference type="ARBA" id="ARBA00060547"/>
    </source>
</evidence>
<accession>A0A1F7VM21</accession>
<comment type="catalytic activity">
    <reaction evidence="10">
        <text>N-formyl-L-kynurenine + H2O = L-kynurenine + formate + H(+)</text>
        <dbReference type="Rhea" id="RHEA:13009"/>
        <dbReference type="ChEBI" id="CHEBI:15377"/>
        <dbReference type="ChEBI" id="CHEBI:15378"/>
        <dbReference type="ChEBI" id="CHEBI:15740"/>
        <dbReference type="ChEBI" id="CHEBI:57959"/>
        <dbReference type="ChEBI" id="CHEBI:58629"/>
        <dbReference type="EC" id="3.5.1.9"/>
    </reaction>
</comment>
<comment type="cofactor">
    <cofactor evidence="1">
        <name>Zn(2+)</name>
        <dbReference type="ChEBI" id="CHEBI:29105"/>
    </cofactor>
</comment>
<evidence type="ECO:0000256" key="7">
    <source>
        <dbReference type="ARBA" id="ARBA00022801"/>
    </source>
</evidence>
<organism evidence="12 13">
    <name type="scientific">Candidatus Uhrbacteria bacterium RIFCSPLOWO2_02_FULL_54_37</name>
    <dbReference type="NCBI Taxonomy" id="1802412"/>
    <lineage>
        <taxon>Bacteria</taxon>
        <taxon>Candidatus Uhriibacteriota</taxon>
    </lineage>
</organism>
<evidence type="ECO:0000256" key="2">
    <source>
        <dbReference type="ARBA" id="ARBA00002204"/>
    </source>
</evidence>
<comment type="caution">
    <text evidence="12">The sequence shown here is derived from an EMBL/GenBank/DDBJ whole genome shotgun (WGS) entry which is preliminary data.</text>
</comment>
<feature type="non-terminal residue" evidence="12">
    <location>
        <position position="1"/>
    </location>
</feature>
<dbReference type="EC" id="3.5.1.9" evidence="4"/>
<evidence type="ECO:0000256" key="6">
    <source>
        <dbReference type="ARBA" id="ARBA00022723"/>
    </source>
</evidence>
<reference evidence="12 13" key="1">
    <citation type="journal article" date="2016" name="Nat. Commun.">
        <title>Thousands of microbial genomes shed light on interconnected biogeochemical processes in an aquifer system.</title>
        <authorList>
            <person name="Anantharaman K."/>
            <person name="Brown C.T."/>
            <person name="Hug L.A."/>
            <person name="Sharon I."/>
            <person name="Castelle C.J."/>
            <person name="Probst A.J."/>
            <person name="Thomas B.C."/>
            <person name="Singh A."/>
            <person name="Wilkins M.J."/>
            <person name="Karaoz U."/>
            <person name="Brodie E.L."/>
            <person name="Williams K.H."/>
            <person name="Hubbard S.S."/>
            <person name="Banfield J.F."/>
        </authorList>
    </citation>
    <scope>NUCLEOTIDE SEQUENCE [LARGE SCALE GENOMIC DNA]</scope>
</reference>
<dbReference type="PANTHER" id="PTHR31118:SF32">
    <property type="entry name" value="KYNURENINE FORMAMIDASE"/>
    <property type="match status" value="1"/>
</dbReference>
<evidence type="ECO:0000256" key="3">
    <source>
        <dbReference type="ARBA" id="ARBA00011738"/>
    </source>
</evidence>
<keyword evidence="7" id="KW-0378">Hydrolase</keyword>
<sequence length="201" mass="22374">LPLTPRLVVWPGEQGLRVRTVRRFPQDGVHVSHLSFGAHTGTHLDAPKHFLAKGKPLESIALDKLVGPCRVLKLNMGKRKEVEMQDIKRFNIQRGERLLFNLGNGKHLFAKKFYQDYVAIGNEAAKFLAAKGTKFIGVDYLSVERRGNPGHPVHVNLLKASVAIVEGVNLQHVKPGKYTLVCLPLRIMGVEASPVRAILLR</sequence>
<comment type="function">
    <text evidence="2">Catalyzes the hydrolysis of N-formyl-L-kynurenine to L-kynurenine, the second step in the kynurenine pathway of tryptophan degradation.</text>
</comment>
<evidence type="ECO:0000256" key="10">
    <source>
        <dbReference type="ARBA" id="ARBA00048496"/>
    </source>
</evidence>
<keyword evidence="8" id="KW-0862">Zinc</keyword>
<evidence type="ECO:0000256" key="5">
    <source>
        <dbReference type="ARBA" id="ARBA00014889"/>
    </source>
</evidence>
<dbReference type="PANTHER" id="PTHR31118">
    <property type="entry name" value="CYCLASE-LIKE PROTEIN 2"/>
    <property type="match status" value="1"/>
</dbReference>
<gene>
    <name evidence="12" type="ORF">A3J36_01690</name>
</gene>
<dbReference type="Pfam" id="PF04199">
    <property type="entry name" value="Cyclase"/>
    <property type="match status" value="1"/>
</dbReference>
<dbReference type="Proteomes" id="UP000177750">
    <property type="component" value="Unassembled WGS sequence"/>
</dbReference>
<dbReference type="EMBL" id="MGEU01000009">
    <property type="protein sequence ID" value="OGL91007.1"/>
    <property type="molecule type" value="Genomic_DNA"/>
</dbReference>
<dbReference type="InterPro" id="IPR037175">
    <property type="entry name" value="KFase_sf"/>
</dbReference>
<dbReference type="InterPro" id="IPR007325">
    <property type="entry name" value="KFase/CYL"/>
</dbReference>
<evidence type="ECO:0000313" key="13">
    <source>
        <dbReference type="Proteomes" id="UP000177750"/>
    </source>
</evidence>
<name>A0A1F7VM21_9BACT</name>